<organism evidence="2 3">
    <name type="scientific">Pseudopithomyces chartarum</name>
    <dbReference type="NCBI Taxonomy" id="1892770"/>
    <lineage>
        <taxon>Eukaryota</taxon>
        <taxon>Fungi</taxon>
        <taxon>Dikarya</taxon>
        <taxon>Ascomycota</taxon>
        <taxon>Pezizomycotina</taxon>
        <taxon>Dothideomycetes</taxon>
        <taxon>Pleosporomycetidae</taxon>
        <taxon>Pleosporales</taxon>
        <taxon>Massarineae</taxon>
        <taxon>Didymosphaeriaceae</taxon>
        <taxon>Pseudopithomyces</taxon>
    </lineage>
</organism>
<name>A0AAN6RET5_9PLEO</name>
<feature type="domain" description="NAD(P)-binding" evidence="1">
    <location>
        <begin position="9"/>
        <end position="105"/>
    </location>
</feature>
<evidence type="ECO:0000313" key="2">
    <source>
        <dbReference type="EMBL" id="KAK3203842.1"/>
    </source>
</evidence>
<reference evidence="2 3" key="1">
    <citation type="submission" date="2021-02" db="EMBL/GenBank/DDBJ databases">
        <title>Genome assembly of Pseudopithomyces chartarum.</title>
        <authorList>
            <person name="Jauregui R."/>
            <person name="Singh J."/>
            <person name="Voisey C."/>
        </authorList>
    </citation>
    <scope>NUCLEOTIDE SEQUENCE [LARGE SCALE GENOMIC DNA]</scope>
    <source>
        <strain evidence="2 3">AGR01</strain>
    </source>
</reference>
<dbReference type="Pfam" id="PF13460">
    <property type="entry name" value="NAD_binding_10"/>
    <property type="match status" value="1"/>
</dbReference>
<gene>
    <name evidence="2" type="ORF">GRF29_106g823601</name>
</gene>
<dbReference type="PANTHER" id="PTHR48079">
    <property type="entry name" value="PROTEIN YEEZ"/>
    <property type="match status" value="1"/>
</dbReference>
<keyword evidence="3" id="KW-1185">Reference proteome</keyword>
<dbReference type="GO" id="GO:0004029">
    <property type="term" value="F:aldehyde dehydrogenase (NAD+) activity"/>
    <property type="evidence" value="ECO:0007669"/>
    <property type="project" value="TreeGrafter"/>
</dbReference>
<dbReference type="GO" id="GO:0005737">
    <property type="term" value="C:cytoplasm"/>
    <property type="evidence" value="ECO:0007669"/>
    <property type="project" value="TreeGrafter"/>
</dbReference>
<dbReference type="Gene3D" id="3.40.50.720">
    <property type="entry name" value="NAD(P)-binding Rossmann-like Domain"/>
    <property type="match status" value="1"/>
</dbReference>
<evidence type="ECO:0000259" key="1">
    <source>
        <dbReference type="Pfam" id="PF13460"/>
    </source>
</evidence>
<dbReference type="EMBL" id="WVTA01000010">
    <property type="protein sequence ID" value="KAK3203842.1"/>
    <property type="molecule type" value="Genomic_DNA"/>
</dbReference>
<dbReference type="PANTHER" id="PTHR48079:SF6">
    <property type="entry name" value="NAD(P)-BINDING DOMAIN-CONTAINING PROTEIN-RELATED"/>
    <property type="match status" value="1"/>
</dbReference>
<sequence>MTPKVFATGVTGYVGGDVLHTILQAHPDWQYSFLVRNRTRLGSLAKDYPSIRVVEGDLGDLDILKSEAASADIVLHFASSDDRPAVQAILEGLGSDSNVRFFIHTSGTANLLWDDISNGTLGIKRTKVYDDVEDIKTITSFPDAVPHRPVDKLVLGASATYPNIRQAIVCPPAILGVGRGAGNKRTIQVPLFVELSLQRGKVFEIEQGEAAWSFVHIHDLSDVYLRLTESAAVGGGTSDWGPEAYYFAENGELQWGAIARSIAKHLHEAGALGTDEVESLSAEGASKLNPMLSWTGGMNSKSRASRARRVLGWKPQVSDFTDSLKEVIQQDLEAEKTRLQEIAEGHFPKQVKE</sequence>
<proteinExistence type="predicted"/>
<evidence type="ECO:0000313" key="3">
    <source>
        <dbReference type="Proteomes" id="UP001280581"/>
    </source>
</evidence>
<dbReference type="AlphaFoldDB" id="A0AAN6RET5"/>
<dbReference type="InterPro" id="IPR051783">
    <property type="entry name" value="NAD(P)-dependent_oxidoreduct"/>
</dbReference>
<dbReference type="InterPro" id="IPR036291">
    <property type="entry name" value="NAD(P)-bd_dom_sf"/>
</dbReference>
<dbReference type="Proteomes" id="UP001280581">
    <property type="component" value="Unassembled WGS sequence"/>
</dbReference>
<dbReference type="InterPro" id="IPR016040">
    <property type="entry name" value="NAD(P)-bd_dom"/>
</dbReference>
<dbReference type="SUPFAM" id="SSF51735">
    <property type="entry name" value="NAD(P)-binding Rossmann-fold domains"/>
    <property type="match status" value="1"/>
</dbReference>
<accession>A0AAN6RET5</accession>
<comment type="caution">
    <text evidence="2">The sequence shown here is derived from an EMBL/GenBank/DDBJ whole genome shotgun (WGS) entry which is preliminary data.</text>
</comment>
<protein>
    <recommendedName>
        <fullName evidence="1">NAD(P)-binding domain-containing protein</fullName>
    </recommendedName>
</protein>